<keyword evidence="1" id="KW-1133">Transmembrane helix</keyword>
<dbReference type="GeneID" id="102832311"/>
<organism evidence="3 4">
    <name type="scientific">Chrysochloris asiatica</name>
    <name type="common">Cape golden mole</name>
    <dbReference type="NCBI Taxonomy" id="185453"/>
    <lineage>
        <taxon>Eukaryota</taxon>
        <taxon>Metazoa</taxon>
        <taxon>Chordata</taxon>
        <taxon>Craniata</taxon>
        <taxon>Vertebrata</taxon>
        <taxon>Euteleostomi</taxon>
        <taxon>Mammalia</taxon>
        <taxon>Eutheria</taxon>
        <taxon>Afrotheria</taxon>
        <taxon>Chrysochloridae</taxon>
        <taxon>Chrysochlorinae</taxon>
        <taxon>Chrysochloris</taxon>
    </lineage>
</organism>
<keyword evidence="1" id="KW-0472">Membrane</keyword>
<dbReference type="Proteomes" id="UP000504623">
    <property type="component" value="Unplaced"/>
</dbReference>
<reference evidence="4" key="1">
    <citation type="submission" date="2025-08" db="UniProtKB">
        <authorList>
            <consortium name="RefSeq"/>
        </authorList>
    </citation>
    <scope>IDENTIFICATION</scope>
    <source>
        <tissue evidence="4">Spleen</tissue>
    </source>
</reference>
<keyword evidence="3" id="KW-1185">Reference proteome</keyword>
<sequence>MFYIIREGIFSDFHICLFFFYPFIVLKVNSMQVILVTEMASSLKVLVPVLVLLCPLWGQLISGLKVSQEEFMRHHQLNVRKDFLQYKCDVLMKKIRGPKNKESHIFIYAPRQIIQNVCLRTWKERYRNVYIWLQRPFRVLTCKLKNSKANYIGRRSYSYIEFHCGLSGFVDSIHDMEVLQFSPY</sequence>
<feature type="transmembrane region" description="Helical" evidence="1">
    <location>
        <begin position="7"/>
        <end position="25"/>
    </location>
</feature>
<name>A0A9B0WJS2_CHRAS</name>
<accession>A0A9B0WJS2</accession>
<evidence type="ECO:0000313" key="4">
    <source>
        <dbReference type="RefSeq" id="XP_006835611.1"/>
    </source>
</evidence>
<dbReference type="RefSeq" id="XP_006835611.1">
    <property type="nucleotide sequence ID" value="XM_006835548.1"/>
</dbReference>
<evidence type="ECO:0000256" key="1">
    <source>
        <dbReference type="SAM" id="Phobius"/>
    </source>
</evidence>
<dbReference type="SUPFAM" id="SSF54076">
    <property type="entry name" value="RNase A-like"/>
    <property type="match status" value="1"/>
</dbReference>
<dbReference type="InterPro" id="IPR036816">
    <property type="entry name" value="RNaseA-like_dom_sf"/>
</dbReference>
<dbReference type="Gene3D" id="3.10.130.10">
    <property type="entry name" value="Ribonuclease A-like domain"/>
    <property type="match status" value="1"/>
</dbReference>
<keyword evidence="1" id="KW-0812">Transmembrane</keyword>
<dbReference type="InterPro" id="IPR042402">
    <property type="entry name" value="EDDM3A/EDDM3B"/>
</dbReference>
<dbReference type="OrthoDB" id="9443769at2759"/>
<dbReference type="Pfam" id="PF00074">
    <property type="entry name" value="RnaseA"/>
    <property type="match status" value="1"/>
</dbReference>
<dbReference type="AlphaFoldDB" id="A0A9B0WJS2"/>
<feature type="domain" description="Ribonuclease A-domain" evidence="2">
    <location>
        <begin position="68"/>
        <end position="163"/>
    </location>
</feature>
<proteinExistence type="predicted"/>
<evidence type="ECO:0000259" key="2">
    <source>
        <dbReference type="Pfam" id="PF00074"/>
    </source>
</evidence>
<gene>
    <name evidence="4" type="primary">LOC102832311</name>
</gene>
<protein>
    <submittedName>
        <fullName evidence="4">Epididymal secretory protein E3-beta-like</fullName>
    </submittedName>
</protein>
<feature type="transmembrane region" description="Helical" evidence="1">
    <location>
        <begin position="45"/>
        <end position="64"/>
    </location>
</feature>
<dbReference type="InterPro" id="IPR023412">
    <property type="entry name" value="RNaseA_domain"/>
</dbReference>
<dbReference type="PANTHER" id="PTHR16788:SF0">
    <property type="entry name" value="EPIDIDYMAL SECRETORY PROTEIN E3-BETA"/>
    <property type="match status" value="1"/>
</dbReference>
<dbReference type="PANTHER" id="PTHR16788">
    <property type="entry name" value="EPIDIDYMAL SECRETORY PROTEIN E3 ALPHA"/>
    <property type="match status" value="1"/>
</dbReference>
<evidence type="ECO:0000313" key="3">
    <source>
        <dbReference type="Proteomes" id="UP000504623"/>
    </source>
</evidence>